<sequence>MKELAFIILTDMDGHRARIQLETIRVYALGKYPSPIYRETSSGKLVQKQPEYIDCTMLQFDAYHAQPFKETPEEIDKLIEDANTGLIKFKELHKGDIIVLKSPIMLDDFSLKRMSEAAQDLFGDDNKVIIVDSGTDIDILSKPSEEALYECNGEDLPIAGSKELKDRPSMDRPTKKLA</sequence>
<protein>
    <submittedName>
        <fullName evidence="2">Uncharacterized protein</fullName>
    </submittedName>
</protein>
<reference evidence="2" key="1">
    <citation type="journal article" date="2015" name="Nature">
        <title>Complex archaea that bridge the gap between prokaryotes and eukaryotes.</title>
        <authorList>
            <person name="Spang A."/>
            <person name="Saw J.H."/>
            <person name="Jorgensen S.L."/>
            <person name="Zaremba-Niedzwiedzka K."/>
            <person name="Martijn J."/>
            <person name="Lind A.E."/>
            <person name="van Eijk R."/>
            <person name="Schleper C."/>
            <person name="Guy L."/>
            <person name="Ettema T.J."/>
        </authorList>
    </citation>
    <scope>NUCLEOTIDE SEQUENCE</scope>
</reference>
<feature type="compositionally biased region" description="Basic and acidic residues" evidence="1">
    <location>
        <begin position="162"/>
        <end position="178"/>
    </location>
</feature>
<evidence type="ECO:0000313" key="2">
    <source>
        <dbReference type="EMBL" id="KKN37977.1"/>
    </source>
</evidence>
<comment type="caution">
    <text evidence="2">The sequence shown here is derived from an EMBL/GenBank/DDBJ whole genome shotgun (WGS) entry which is preliminary data.</text>
</comment>
<evidence type="ECO:0000256" key="1">
    <source>
        <dbReference type="SAM" id="MobiDB-lite"/>
    </source>
</evidence>
<dbReference type="AlphaFoldDB" id="A0A0F9QLV3"/>
<accession>A0A0F9QLV3</accession>
<name>A0A0F9QLV3_9ZZZZ</name>
<organism evidence="2">
    <name type="scientific">marine sediment metagenome</name>
    <dbReference type="NCBI Taxonomy" id="412755"/>
    <lineage>
        <taxon>unclassified sequences</taxon>
        <taxon>metagenomes</taxon>
        <taxon>ecological metagenomes</taxon>
    </lineage>
</organism>
<gene>
    <name evidence="2" type="ORF">LCGC14_0758190</name>
</gene>
<feature type="region of interest" description="Disordered" evidence="1">
    <location>
        <begin position="151"/>
        <end position="178"/>
    </location>
</feature>
<proteinExistence type="predicted"/>
<dbReference type="EMBL" id="LAZR01001859">
    <property type="protein sequence ID" value="KKN37977.1"/>
    <property type="molecule type" value="Genomic_DNA"/>
</dbReference>